<dbReference type="RefSeq" id="WP_002699318.1">
    <property type="nucleotide sequence ID" value="NZ_AAWS01000022.1"/>
</dbReference>
<evidence type="ECO:0000256" key="2">
    <source>
        <dbReference type="ARBA" id="ARBA00011901"/>
    </source>
</evidence>
<gene>
    <name evidence="6" type="ORF">M23134_02887</name>
</gene>
<sequence>MLKRLLLISCLFIVCISTSFLPVHVSQAPDKSEVLLGYKVKTVVIDAGHGGKDPGTLGKHTKEKNITLRVALELGRIIKRNLPGVKVVYTRTTDKFVELYRRTELANRIKADLFISIHCNAAARKARNRSRAKGAEVYVMGNHVSEDNLAIAKRENSSILLEKNYQRNYGGFDPNSPQSYILLAMSQQVHMKHSLNFARKIDWEIKNKVRRKTRGVKQAGFYVLARTAMPSVLVELGFLSNPGEERFLNDALGQIYMASAIFRAFRAYKKELEVK</sequence>
<dbReference type="EC" id="3.5.1.28" evidence="2"/>
<name>A1ZPY5_MICM2</name>
<dbReference type="Gene3D" id="3.40.630.40">
    <property type="entry name" value="Zn-dependent exopeptidases"/>
    <property type="match status" value="1"/>
</dbReference>
<dbReference type="PANTHER" id="PTHR30404">
    <property type="entry name" value="N-ACETYLMURAMOYL-L-ALANINE AMIDASE"/>
    <property type="match status" value="1"/>
</dbReference>
<evidence type="ECO:0000256" key="1">
    <source>
        <dbReference type="ARBA" id="ARBA00001561"/>
    </source>
</evidence>
<evidence type="ECO:0000256" key="4">
    <source>
        <dbReference type="SAM" id="SignalP"/>
    </source>
</evidence>
<dbReference type="SMART" id="SM00646">
    <property type="entry name" value="Ami_3"/>
    <property type="match status" value="1"/>
</dbReference>
<organism evidence="6 7">
    <name type="scientific">Microscilla marina ATCC 23134</name>
    <dbReference type="NCBI Taxonomy" id="313606"/>
    <lineage>
        <taxon>Bacteria</taxon>
        <taxon>Pseudomonadati</taxon>
        <taxon>Bacteroidota</taxon>
        <taxon>Cytophagia</taxon>
        <taxon>Cytophagales</taxon>
        <taxon>Microscillaceae</taxon>
        <taxon>Microscilla</taxon>
    </lineage>
</organism>
<comment type="catalytic activity">
    <reaction evidence="1">
        <text>Hydrolyzes the link between N-acetylmuramoyl residues and L-amino acid residues in certain cell-wall glycopeptides.</text>
        <dbReference type="EC" id="3.5.1.28"/>
    </reaction>
</comment>
<dbReference type="eggNOG" id="COG0860">
    <property type="taxonomic scope" value="Bacteria"/>
</dbReference>
<dbReference type="FunFam" id="3.40.630.40:FF:000005">
    <property type="entry name" value="N-acetylmuramoyl-L-alanine amidase (AmiA)"/>
    <property type="match status" value="1"/>
</dbReference>
<dbReference type="Pfam" id="PF01520">
    <property type="entry name" value="Amidase_3"/>
    <property type="match status" value="1"/>
</dbReference>
<dbReference type="GO" id="GO:0009253">
    <property type="term" value="P:peptidoglycan catabolic process"/>
    <property type="evidence" value="ECO:0007669"/>
    <property type="project" value="InterPro"/>
</dbReference>
<comment type="caution">
    <text evidence="6">The sequence shown here is derived from an EMBL/GenBank/DDBJ whole genome shotgun (WGS) entry which is preliminary data.</text>
</comment>
<dbReference type="Proteomes" id="UP000004095">
    <property type="component" value="Unassembled WGS sequence"/>
</dbReference>
<evidence type="ECO:0000259" key="5">
    <source>
        <dbReference type="SMART" id="SM00646"/>
    </source>
</evidence>
<keyword evidence="7" id="KW-1185">Reference proteome</keyword>
<keyword evidence="4" id="KW-0732">Signal</keyword>
<accession>A1ZPY5</accession>
<reference evidence="6 7" key="1">
    <citation type="submission" date="2007-01" db="EMBL/GenBank/DDBJ databases">
        <authorList>
            <person name="Haygood M."/>
            <person name="Podell S."/>
            <person name="Anderson C."/>
            <person name="Hopkinson B."/>
            <person name="Roe K."/>
            <person name="Barbeau K."/>
            <person name="Gaasterland T."/>
            <person name="Ferriera S."/>
            <person name="Johnson J."/>
            <person name="Kravitz S."/>
            <person name="Beeson K."/>
            <person name="Sutton G."/>
            <person name="Rogers Y.-H."/>
            <person name="Friedman R."/>
            <person name="Frazier M."/>
            <person name="Venter J.C."/>
        </authorList>
    </citation>
    <scope>NUCLEOTIDE SEQUENCE [LARGE SCALE GENOMIC DNA]</scope>
    <source>
        <strain evidence="6 7">ATCC 23134</strain>
    </source>
</reference>
<dbReference type="InterPro" id="IPR050695">
    <property type="entry name" value="N-acetylmuramoyl_amidase_3"/>
</dbReference>
<dbReference type="CDD" id="cd02696">
    <property type="entry name" value="MurNAc-LAA"/>
    <property type="match status" value="1"/>
</dbReference>
<dbReference type="AlphaFoldDB" id="A1ZPY5"/>
<dbReference type="InterPro" id="IPR002508">
    <property type="entry name" value="MurNAc-LAA_cat"/>
</dbReference>
<evidence type="ECO:0000313" key="7">
    <source>
        <dbReference type="Proteomes" id="UP000004095"/>
    </source>
</evidence>
<protein>
    <recommendedName>
        <fullName evidence="2">N-acetylmuramoyl-L-alanine amidase</fullName>
        <ecNumber evidence="2">3.5.1.28</ecNumber>
    </recommendedName>
</protein>
<feature type="signal peptide" evidence="4">
    <location>
        <begin position="1"/>
        <end position="25"/>
    </location>
</feature>
<proteinExistence type="predicted"/>
<dbReference type="GO" id="GO:0030288">
    <property type="term" value="C:outer membrane-bounded periplasmic space"/>
    <property type="evidence" value="ECO:0007669"/>
    <property type="project" value="TreeGrafter"/>
</dbReference>
<evidence type="ECO:0000256" key="3">
    <source>
        <dbReference type="ARBA" id="ARBA00022801"/>
    </source>
</evidence>
<dbReference type="PANTHER" id="PTHR30404:SF0">
    <property type="entry name" value="N-ACETYLMURAMOYL-L-ALANINE AMIDASE AMIC"/>
    <property type="match status" value="1"/>
</dbReference>
<keyword evidence="3 6" id="KW-0378">Hydrolase</keyword>
<evidence type="ECO:0000313" key="6">
    <source>
        <dbReference type="EMBL" id="EAY27640.1"/>
    </source>
</evidence>
<dbReference type="GO" id="GO:0008745">
    <property type="term" value="F:N-acetylmuramoyl-L-alanine amidase activity"/>
    <property type="evidence" value="ECO:0007669"/>
    <property type="project" value="UniProtKB-EC"/>
</dbReference>
<feature type="domain" description="MurNAc-LAA" evidence="5">
    <location>
        <begin position="103"/>
        <end position="266"/>
    </location>
</feature>
<dbReference type="EMBL" id="AAWS01000022">
    <property type="protein sequence ID" value="EAY27640.1"/>
    <property type="molecule type" value="Genomic_DNA"/>
</dbReference>
<feature type="chain" id="PRO_5002641786" description="N-acetylmuramoyl-L-alanine amidase" evidence="4">
    <location>
        <begin position="26"/>
        <end position="275"/>
    </location>
</feature>
<dbReference type="SUPFAM" id="SSF53187">
    <property type="entry name" value="Zn-dependent exopeptidases"/>
    <property type="match status" value="1"/>
</dbReference>